<dbReference type="PANTHER" id="PTHR19879">
    <property type="entry name" value="TRANSCRIPTION INITIATION FACTOR TFIID"/>
    <property type="match status" value="1"/>
</dbReference>
<protein>
    <submittedName>
        <fullName evidence="8">WD40-like Beta Propeller Repeat</fullName>
    </submittedName>
</protein>
<dbReference type="Gene3D" id="3.90.640.10">
    <property type="entry name" value="Actin, Chain A, domain 4"/>
    <property type="match status" value="1"/>
</dbReference>
<keyword evidence="5" id="KW-0143">Chaperone</keyword>
<dbReference type="EMBL" id="FRCS01000021">
    <property type="protein sequence ID" value="SHN47243.1"/>
    <property type="molecule type" value="Genomic_DNA"/>
</dbReference>
<evidence type="ECO:0000313" key="9">
    <source>
        <dbReference type="Proteomes" id="UP000184440"/>
    </source>
</evidence>
<feature type="repeat" description="WD" evidence="6">
    <location>
        <begin position="588"/>
        <end position="629"/>
    </location>
</feature>
<dbReference type="SUPFAM" id="SSF50978">
    <property type="entry name" value="WD40 repeat-like"/>
    <property type="match status" value="1"/>
</dbReference>
<evidence type="ECO:0000256" key="5">
    <source>
        <dbReference type="ARBA" id="ARBA00023186"/>
    </source>
</evidence>
<dbReference type="SUPFAM" id="SSF53067">
    <property type="entry name" value="Actin-like ATPase domain"/>
    <property type="match status" value="2"/>
</dbReference>
<dbReference type="OrthoDB" id="3333926at2"/>
<dbReference type="Pfam" id="PF07676">
    <property type="entry name" value="PD40"/>
    <property type="match status" value="1"/>
</dbReference>
<dbReference type="PRINTS" id="PR00320">
    <property type="entry name" value="GPROTEINBRPT"/>
</dbReference>
<evidence type="ECO:0000256" key="3">
    <source>
        <dbReference type="ARBA" id="ARBA00022741"/>
    </source>
</evidence>
<feature type="repeat" description="WD" evidence="6">
    <location>
        <begin position="631"/>
        <end position="672"/>
    </location>
</feature>
<feature type="repeat" description="WD" evidence="6">
    <location>
        <begin position="674"/>
        <end position="715"/>
    </location>
</feature>
<dbReference type="InterPro" id="IPR043129">
    <property type="entry name" value="ATPase_NBD"/>
</dbReference>
<dbReference type="PROSITE" id="PS50294">
    <property type="entry name" value="WD_REPEATS_REGION"/>
    <property type="match status" value="6"/>
</dbReference>
<dbReference type="STRING" id="134849.SAMN05443668_12191"/>
<evidence type="ECO:0000256" key="1">
    <source>
        <dbReference type="ARBA" id="ARBA00022574"/>
    </source>
</evidence>
<dbReference type="PANTHER" id="PTHR19879:SF9">
    <property type="entry name" value="TRANSCRIPTION INITIATION FACTOR TFIID SUBUNIT 5"/>
    <property type="match status" value="1"/>
</dbReference>
<dbReference type="AlphaFoldDB" id="A0A1M7RLQ2"/>
<dbReference type="Pfam" id="PF00012">
    <property type="entry name" value="HSP70"/>
    <property type="match status" value="1"/>
</dbReference>
<feature type="repeat" description="WD" evidence="6">
    <location>
        <begin position="459"/>
        <end position="500"/>
    </location>
</feature>
<keyword evidence="2" id="KW-0677">Repeat</keyword>
<organism evidence="8 9">
    <name type="scientific">Cryptosporangium aurantiacum</name>
    <dbReference type="NCBI Taxonomy" id="134849"/>
    <lineage>
        <taxon>Bacteria</taxon>
        <taxon>Bacillati</taxon>
        <taxon>Actinomycetota</taxon>
        <taxon>Actinomycetes</taxon>
        <taxon>Cryptosporangiales</taxon>
        <taxon>Cryptosporangiaceae</taxon>
        <taxon>Cryptosporangium</taxon>
    </lineage>
</organism>
<dbReference type="CDD" id="cd00200">
    <property type="entry name" value="WD40"/>
    <property type="match status" value="1"/>
</dbReference>
<dbReference type="PROSITE" id="PS00678">
    <property type="entry name" value="WD_REPEATS_1"/>
    <property type="match status" value="4"/>
</dbReference>
<keyword evidence="9" id="KW-1185">Reference proteome</keyword>
<dbReference type="InterPro" id="IPR019775">
    <property type="entry name" value="WD40_repeat_CS"/>
</dbReference>
<dbReference type="Gene3D" id="3.30.420.40">
    <property type="match status" value="2"/>
</dbReference>
<dbReference type="InterPro" id="IPR011659">
    <property type="entry name" value="WD40"/>
</dbReference>
<evidence type="ECO:0000256" key="2">
    <source>
        <dbReference type="ARBA" id="ARBA00022737"/>
    </source>
</evidence>
<evidence type="ECO:0000256" key="4">
    <source>
        <dbReference type="ARBA" id="ARBA00022840"/>
    </source>
</evidence>
<keyword evidence="3" id="KW-0547">Nucleotide-binding</keyword>
<evidence type="ECO:0000256" key="7">
    <source>
        <dbReference type="SAM" id="MobiDB-lite"/>
    </source>
</evidence>
<feature type="region of interest" description="Disordered" evidence="7">
    <location>
        <begin position="361"/>
        <end position="394"/>
    </location>
</feature>
<evidence type="ECO:0000313" key="8">
    <source>
        <dbReference type="EMBL" id="SHN47243.1"/>
    </source>
</evidence>
<dbReference type="InterPro" id="IPR015943">
    <property type="entry name" value="WD40/YVTN_repeat-like_dom_sf"/>
</dbReference>
<keyword evidence="4" id="KW-0067">ATP-binding</keyword>
<gene>
    <name evidence="8" type="ORF">SAMN05443668_12191</name>
</gene>
<dbReference type="InterPro" id="IPR020472">
    <property type="entry name" value="WD40_PAC1"/>
</dbReference>
<feature type="repeat" description="WD" evidence="6">
    <location>
        <begin position="551"/>
        <end position="585"/>
    </location>
</feature>
<keyword evidence="1 6" id="KW-0853">WD repeat</keyword>
<dbReference type="Proteomes" id="UP000184440">
    <property type="component" value="Unassembled WGS sequence"/>
</dbReference>
<reference evidence="8 9" key="1">
    <citation type="submission" date="2016-11" db="EMBL/GenBank/DDBJ databases">
        <authorList>
            <person name="Jaros S."/>
            <person name="Januszkiewicz K."/>
            <person name="Wedrychowicz H."/>
        </authorList>
    </citation>
    <scope>NUCLEOTIDE SEQUENCE [LARGE SCALE GENOMIC DNA]</scope>
    <source>
        <strain evidence="8 9">DSM 46144</strain>
    </source>
</reference>
<dbReference type="InterPro" id="IPR036322">
    <property type="entry name" value="WD40_repeat_dom_sf"/>
</dbReference>
<proteinExistence type="predicted"/>
<accession>A0A1M7RLQ2</accession>
<evidence type="ECO:0000256" key="6">
    <source>
        <dbReference type="PROSITE-ProRule" id="PRU00221"/>
    </source>
</evidence>
<dbReference type="GO" id="GO:0140662">
    <property type="term" value="F:ATP-dependent protein folding chaperone"/>
    <property type="evidence" value="ECO:0007669"/>
    <property type="project" value="InterPro"/>
</dbReference>
<dbReference type="PROSITE" id="PS50082">
    <property type="entry name" value="WD_REPEATS_2"/>
    <property type="match status" value="6"/>
</dbReference>
<dbReference type="Gene3D" id="2.130.10.10">
    <property type="entry name" value="YVTN repeat-like/Quinoprotein amine dehydrogenase"/>
    <property type="match status" value="3"/>
</dbReference>
<name>A0A1M7RLQ2_9ACTN</name>
<dbReference type="Pfam" id="PF00400">
    <property type="entry name" value="WD40"/>
    <property type="match status" value="6"/>
</dbReference>
<sequence>MSTRAALYCGRVAAEGFRLGVDFGTSSTVAALRSPDGRIRPLLFDASPLLSSAVYAGSELLTGADAERAGFVDPGGLEPNPKQRIDDGTVLLGTRGIPVVDLIAAVLGRVAEEARRVAGEPLTDVVLTHPASWRRARLNLLTEAAERAGLGHVGFVPEPVAAATYFADVLGQRTAPGRCLVIYDLGAGTFDVSVVRSESSAPEVVATAGLPNLGGLDLDALVVAHARALTGENTDEWERLDRPQTRADQHARNTLWRGARAAKEQLSRHSMADVHVPLVESTLHLTREEFEKLALPHLERTTALTSRVLRDAGIPPDDVSGVFLVGGSSRIPLASTLLHRTLEIAPTALDQPELVVAEGSLHASRHASGHASGHATPHASGHPKPHAASVRTETPDVLDTAETLETPPRWRLPRPAWIAATAAILVIAVAAVLLRGMLPGGSGGAITGAKFLDTLDGKTTGGDQPIRSIAFSPDSTMLLTGGDTRVPQLWDLEARDVTVEFSTGYQVAVSDVAFSPDGKTIAFVGGPLKLWDVANNEQRAGDVGYEQTFGVTAVAFSPTEPLLATSGNDGDVLFWNTTTGALIGERLEVYQNGDVTHVAFSPDGKLLATAGGDGAIRFWDVRTRKPVGAALTGHDGDVNSLAFTSTGGTLVSGGEDGTIRFWNVADREPIGEPLTGHDGPVFEVAFHRDVRTVASAGKDGTVRLWDFIDREQIGEPLTGHESDVYDVAFSPDGKYLASAGKDRTTRLWELQS</sequence>
<dbReference type="SMART" id="SM00320">
    <property type="entry name" value="WD40"/>
    <property type="match status" value="7"/>
</dbReference>
<dbReference type="GO" id="GO:0005524">
    <property type="term" value="F:ATP binding"/>
    <property type="evidence" value="ECO:0007669"/>
    <property type="project" value="UniProtKB-KW"/>
</dbReference>
<dbReference type="InterPro" id="IPR001680">
    <property type="entry name" value="WD40_rpt"/>
</dbReference>
<dbReference type="PRINTS" id="PR00301">
    <property type="entry name" value="HEATSHOCK70"/>
</dbReference>
<feature type="repeat" description="WD" evidence="6">
    <location>
        <begin position="717"/>
        <end position="752"/>
    </location>
</feature>
<dbReference type="InterPro" id="IPR013126">
    <property type="entry name" value="Hsp_70_fam"/>
</dbReference>